<sequence>MEGIAVGIIYMPTNACEIWLGVPFICTCSSSAFLSLTATKQFKSITLDRREEYDGALLMLKNIPIDLQQPIAETLHANVPLRLMLEPHGKQGIHAKSLDQDDWIDCSTCSSIDFFSSRHFP</sequence>
<dbReference type="Proteomes" id="UP000237271">
    <property type="component" value="Unassembled WGS sequence"/>
</dbReference>
<evidence type="ECO:0000313" key="1">
    <source>
        <dbReference type="EMBL" id="POM59493.1"/>
    </source>
</evidence>
<proteinExistence type="predicted"/>
<protein>
    <submittedName>
        <fullName evidence="1">Rrp4</fullName>
    </submittedName>
</protein>
<gene>
    <name evidence="1" type="ORF">PHPALM_31776</name>
</gene>
<dbReference type="AlphaFoldDB" id="A0A2P4X1S2"/>
<name>A0A2P4X1S2_9STRA</name>
<dbReference type="EMBL" id="NCKW01017137">
    <property type="protein sequence ID" value="POM59493.1"/>
    <property type="molecule type" value="Genomic_DNA"/>
</dbReference>
<keyword evidence="2" id="KW-1185">Reference proteome</keyword>
<accession>A0A2P4X1S2</accession>
<evidence type="ECO:0000313" key="2">
    <source>
        <dbReference type="Proteomes" id="UP000237271"/>
    </source>
</evidence>
<organism evidence="1 2">
    <name type="scientific">Phytophthora palmivora</name>
    <dbReference type="NCBI Taxonomy" id="4796"/>
    <lineage>
        <taxon>Eukaryota</taxon>
        <taxon>Sar</taxon>
        <taxon>Stramenopiles</taxon>
        <taxon>Oomycota</taxon>
        <taxon>Peronosporomycetes</taxon>
        <taxon>Peronosporales</taxon>
        <taxon>Peronosporaceae</taxon>
        <taxon>Phytophthora</taxon>
    </lineage>
</organism>
<comment type="caution">
    <text evidence="1">The sequence shown here is derived from an EMBL/GenBank/DDBJ whole genome shotgun (WGS) entry which is preliminary data.</text>
</comment>
<dbReference type="OrthoDB" id="63398at2759"/>
<reference evidence="1 2" key="1">
    <citation type="journal article" date="2017" name="Genome Biol. Evol.">
        <title>Phytophthora megakarya and P. palmivora, closely related causal agents of cacao black pod rot, underwent increases in genome sizes and gene numbers by different mechanisms.</title>
        <authorList>
            <person name="Ali S.S."/>
            <person name="Shao J."/>
            <person name="Lary D.J."/>
            <person name="Kronmiller B."/>
            <person name="Shen D."/>
            <person name="Strem M.D."/>
            <person name="Amoako-Attah I."/>
            <person name="Akrofi A.Y."/>
            <person name="Begoude B.A."/>
            <person name="Ten Hoopen G.M."/>
            <person name="Coulibaly K."/>
            <person name="Kebe B.I."/>
            <person name="Melnick R.L."/>
            <person name="Guiltinan M.J."/>
            <person name="Tyler B.M."/>
            <person name="Meinhardt L.W."/>
            <person name="Bailey B.A."/>
        </authorList>
    </citation>
    <scope>NUCLEOTIDE SEQUENCE [LARGE SCALE GENOMIC DNA]</scope>
    <source>
        <strain evidence="2">sbr112.9</strain>
    </source>
</reference>